<feature type="active site" description="Charge relay system" evidence="5">
    <location>
        <position position="199"/>
    </location>
</feature>
<evidence type="ECO:0000256" key="3">
    <source>
        <dbReference type="ARBA" id="ARBA00022801"/>
    </source>
</evidence>
<dbReference type="GO" id="GO:0006508">
    <property type="term" value="P:proteolysis"/>
    <property type="evidence" value="ECO:0007669"/>
    <property type="project" value="UniProtKB-KW"/>
</dbReference>
<comment type="similarity">
    <text evidence="1 5">Belongs to the peptidase S8 family.</text>
</comment>
<organism evidence="8">
    <name type="scientific">Pseudoalteromonas translucida KMM 520</name>
    <dbReference type="NCBI Taxonomy" id="1315283"/>
    <lineage>
        <taxon>Bacteria</taxon>
        <taxon>Pseudomonadati</taxon>
        <taxon>Pseudomonadota</taxon>
        <taxon>Gammaproteobacteria</taxon>
        <taxon>Alteromonadales</taxon>
        <taxon>Pseudoalteromonadaceae</taxon>
        <taxon>Pseudoalteromonas</taxon>
    </lineage>
</organism>
<dbReference type="InterPro" id="IPR036852">
    <property type="entry name" value="Peptidase_S8/S53_dom_sf"/>
</dbReference>
<dbReference type="EMBL" id="CP011034">
    <property type="protein sequence ID" value="ALS33523.1"/>
    <property type="molecule type" value="Genomic_DNA"/>
</dbReference>
<evidence type="ECO:0000256" key="4">
    <source>
        <dbReference type="ARBA" id="ARBA00022825"/>
    </source>
</evidence>
<feature type="signal peptide" evidence="6">
    <location>
        <begin position="1"/>
        <end position="20"/>
    </location>
</feature>
<name>A0A0U2NHT0_9GAMM</name>
<evidence type="ECO:0000256" key="5">
    <source>
        <dbReference type="PROSITE-ProRule" id="PRU01240"/>
    </source>
</evidence>
<dbReference type="InterPro" id="IPR023828">
    <property type="entry name" value="Peptidase_S8_Ser-AS"/>
</dbReference>
<reference evidence="8 9" key="1">
    <citation type="submission" date="2015-03" db="EMBL/GenBank/DDBJ databases">
        <authorList>
            <person name="Murphy D."/>
        </authorList>
    </citation>
    <scope>NUCLEOTIDE SEQUENCE [LARGE SCALE GENOMIC DNA]</scope>
    <source>
        <strain evidence="8 9">KMM 520</strain>
    </source>
</reference>
<evidence type="ECO:0000313" key="8">
    <source>
        <dbReference type="EMBL" id="ALS33523.1"/>
    </source>
</evidence>
<dbReference type="AlphaFoldDB" id="A0A0U2NHT0"/>
<evidence type="ECO:0000259" key="7">
    <source>
        <dbReference type="Pfam" id="PF00082"/>
    </source>
</evidence>
<dbReference type="InterPro" id="IPR050131">
    <property type="entry name" value="Peptidase_S8_subtilisin-like"/>
</dbReference>
<gene>
    <name evidence="8" type="ORF">PTRA_a2430</name>
</gene>
<dbReference type="Proteomes" id="UP000065261">
    <property type="component" value="Chromosome I"/>
</dbReference>
<dbReference type="CDD" id="cd05561">
    <property type="entry name" value="Peptidases_S8_4"/>
    <property type="match status" value="1"/>
</dbReference>
<dbReference type="GO" id="GO:0004252">
    <property type="term" value="F:serine-type endopeptidase activity"/>
    <property type="evidence" value="ECO:0007669"/>
    <property type="project" value="UniProtKB-UniRule"/>
</dbReference>
<dbReference type="InterPro" id="IPR000209">
    <property type="entry name" value="Peptidase_S8/S53_dom"/>
</dbReference>
<feature type="active site" description="Charge relay system" evidence="5">
    <location>
        <position position="385"/>
    </location>
</feature>
<dbReference type="PANTHER" id="PTHR43806">
    <property type="entry name" value="PEPTIDASE S8"/>
    <property type="match status" value="1"/>
</dbReference>
<protein>
    <recommendedName>
        <fullName evidence="7">Peptidase S8/S53 domain-containing protein</fullName>
    </recommendedName>
</protein>
<evidence type="ECO:0000256" key="6">
    <source>
        <dbReference type="SAM" id="SignalP"/>
    </source>
</evidence>
<evidence type="ECO:0000256" key="2">
    <source>
        <dbReference type="ARBA" id="ARBA00022670"/>
    </source>
</evidence>
<keyword evidence="2 5" id="KW-0645">Protease</keyword>
<evidence type="ECO:0000256" key="1">
    <source>
        <dbReference type="ARBA" id="ARBA00011073"/>
    </source>
</evidence>
<proteinExistence type="inferred from homology"/>
<dbReference type="PRINTS" id="PR00723">
    <property type="entry name" value="SUBTILISIN"/>
</dbReference>
<dbReference type="PROSITE" id="PS00138">
    <property type="entry name" value="SUBTILASE_SER"/>
    <property type="match status" value="1"/>
</dbReference>
<keyword evidence="3 5" id="KW-0378">Hydrolase</keyword>
<dbReference type="Gene3D" id="3.40.50.200">
    <property type="entry name" value="Peptidase S8/S53 domain"/>
    <property type="match status" value="1"/>
</dbReference>
<feature type="domain" description="Peptidase S8/S53" evidence="7">
    <location>
        <begin position="192"/>
        <end position="432"/>
    </location>
</feature>
<dbReference type="SUPFAM" id="SSF52743">
    <property type="entry name" value="Subtilisin-like"/>
    <property type="match status" value="1"/>
</dbReference>
<dbReference type="PANTHER" id="PTHR43806:SF11">
    <property type="entry name" value="CEREVISIN-RELATED"/>
    <property type="match status" value="1"/>
</dbReference>
<evidence type="ECO:0000313" key="9">
    <source>
        <dbReference type="Proteomes" id="UP000065261"/>
    </source>
</evidence>
<dbReference type="OrthoDB" id="5405281at2"/>
<keyword evidence="4 5" id="KW-0720">Serine protease</keyword>
<dbReference type="InterPro" id="IPR015500">
    <property type="entry name" value="Peptidase_S8_subtilisin-rel"/>
</dbReference>
<dbReference type="PATRIC" id="fig|1315283.4.peg.2115"/>
<sequence length="441" mass="47900">MKIPFIITASVCFCTSSVFANLVPVDQALKQLNSIEQRIESSINRTKRLPALIPQTSLDELKAQVNQPLSNLPSVINISINNQHNMFVDVEVEGGFRAIQHQWLLMANAEQLSALKKHDVTIISVKNYSSLRMSLVRFNVAKNIDSKAQLVKKLNLTDAALLDRNHVYQAQTSTAVLTTITAQTPQPFCQSSAKIGIIDSAINKQHRAFTNAKIINRSFLPDELNSPILHGTAIAGLLVGSSNELTPLLGNAYLYSAEVFYRQSEFAQGATLFAIVEALDWLAHEKVKVINMSLTGPDNAILKTSIEAAIKQNSLIVAAAGNEGPAAKPLYPAAYHSVIAVSAIDNNNQLYRWSNNGDYIDFSALGVNVFTALGNGEFGKESGTSMAAPHVSAALSCLLVKHKNNKTKALDELTSLAHDLGEQGKDSRFGYGAIYRPKSAL</sequence>
<feature type="active site" description="Charge relay system" evidence="5">
    <location>
        <position position="230"/>
    </location>
</feature>
<dbReference type="RefSeq" id="WP_058373750.1">
    <property type="nucleotide sequence ID" value="NZ_CP011034.1"/>
</dbReference>
<keyword evidence="6" id="KW-0732">Signal</keyword>
<accession>A0A0U2NHT0</accession>
<dbReference type="KEGG" id="ptn:PTRA_a2430"/>
<dbReference type="PROSITE" id="PS51892">
    <property type="entry name" value="SUBTILASE"/>
    <property type="match status" value="1"/>
</dbReference>
<feature type="chain" id="PRO_5006831538" description="Peptidase S8/S53 domain-containing protein" evidence="6">
    <location>
        <begin position="21"/>
        <end position="441"/>
    </location>
</feature>
<dbReference type="Pfam" id="PF00082">
    <property type="entry name" value="Peptidase_S8"/>
    <property type="match status" value="1"/>
</dbReference>